<protein>
    <submittedName>
        <fullName evidence="1">Uncharacterized protein</fullName>
    </submittedName>
</protein>
<name>A0ABQ3LIK9_9SPHN</name>
<reference evidence="2" key="1">
    <citation type="journal article" date="2019" name="Int. J. Syst. Evol. Microbiol.">
        <title>The Global Catalogue of Microorganisms (GCM) 10K type strain sequencing project: providing services to taxonomists for standard genome sequencing and annotation.</title>
        <authorList>
            <consortium name="The Broad Institute Genomics Platform"/>
            <consortium name="The Broad Institute Genome Sequencing Center for Infectious Disease"/>
            <person name="Wu L."/>
            <person name="Ma J."/>
        </authorList>
    </citation>
    <scope>NUCLEOTIDE SEQUENCE [LARGE SCALE GENOMIC DNA]</scope>
    <source>
        <strain evidence="2">CGMCC 1.8957</strain>
    </source>
</reference>
<dbReference type="EMBL" id="BNAQ01000002">
    <property type="protein sequence ID" value="GHH16626.1"/>
    <property type="molecule type" value="Genomic_DNA"/>
</dbReference>
<evidence type="ECO:0000313" key="1">
    <source>
        <dbReference type="EMBL" id="GHH16626.1"/>
    </source>
</evidence>
<keyword evidence="2" id="KW-1185">Reference proteome</keyword>
<accession>A0ABQ3LIK9</accession>
<organism evidence="1 2">
    <name type="scientific">Sphingomonas glacialis</name>
    <dbReference type="NCBI Taxonomy" id="658225"/>
    <lineage>
        <taxon>Bacteria</taxon>
        <taxon>Pseudomonadati</taxon>
        <taxon>Pseudomonadota</taxon>
        <taxon>Alphaproteobacteria</taxon>
        <taxon>Sphingomonadales</taxon>
        <taxon>Sphingomonadaceae</taxon>
        <taxon>Sphingomonas</taxon>
    </lineage>
</organism>
<dbReference type="RefSeq" id="WP_133190882.1">
    <property type="nucleotide sequence ID" value="NZ_BNAQ01000002.1"/>
</dbReference>
<comment type="caution">
    <text evidence="1">The sequence shown here is derived from an EMBL/GenBank/DDBJ whole genome shotgun (WGS) entry which is preliminary data.</text>
</comment>
<evidence type="ECO:0000313" key="2">
    <source>
        <dbReference type="Proteomes" id="UP000652430"/>
    </source>
</evidence>
<gene>
    <name evidence="1" type="ORF">GCM10008023_20830</name>
</gene>
<proteinExistence type="predicted"/>
<sequence>MRSSKLCSTIVGTATRAAKTARAEEKAASHLINVQSAEDIVKYPTTQREFYDQSYEAGVRFKF</sequence>
<dbReference type="Proteomes" id="UP000652430">
    <property type="component" value="Unassembled WGS sequence"/>
</dbReference>